<dbReference type="EMBL" id="CP067977">
    <property type="protein sequence ID" value="QQQ19813.1"/>
    <property type="molecule type" value="Genomic_DNA"/>
</dbReference>
<name>A0ABX7BST6_9CAUL</name>
<keyword evidence="4" id="KW-1185">Reference proteome</keyword>
<accession>A0ABX7BST6</accession>
<dbReference type="Gene3D" id="2.40.50.90">
    <property type="match status" value="1"/>
</dbReference>
<dbReference type="SMART" id="SM00318">
    <property type="entry name" value="SNc"/>
    <property type="match status" value="1"/>
</dbReference>
<feature type="domain" description="TNase-like" evidence="2">
    <location>
        <begin position="15"/>
        <end position="139"/>
    </location>
</feature>
<feature type="compositionally biased region" description="Basic and acidic residues" evidence="1">
    <location>
        <begin position="119"/>
        <end position="132"/>
    </location>
</feature>
<evidence type="ECO:0000313" key="4">
    <source>
        <dbReference type="Proteomes" id="UP000595448"/>
    </source>
</evidence>
<proteinExistence type="predicted"/>
<organism evidence="3 4">
    <name type="scientific">Brevundimonas vitisensis</name>
    <dbReference type="NCBI Taxonomy" id="2800818"/>
    <lineage>
        <taxon>Bacteria</taxon>
        <taxon>Pseudomonadati</taxon>
        <taxon>Pseudomonadota</taxon>
        <taxon>Alphaproteobacteria</taxon>
        <taxon>Caulobacterales</taxon>
        <taxon>Caulobacteraceae</taxon>
        <taxon>Brevundimonas</taxon>
    </lineage>
</organism>
<evidence type="ECO:0000259" key="2">
    <source>
        <dbReference type="PROSITE" id="PS50830"/>
    </source>
</evidence>
<evidence type="ECO:0000256" key="1">
    <source>
        <dbReference type="SAM" id="MobiDB-lite"/>
    </source>
</evidence>
<dbReference type="RefSeq" id="WP_201104247.1">
    <property type="nucleotide sequence ID" value="NZ_CP067977.1"/>
</dbReference>
<protein>
    <submittedName>
        <fullName evidence="3">Thermonuclease family protein</fullName>
    </submittedName>
</protein>
<feature type="region of interest" description="Disordered" evidence="1">
    <location>
        <begin position="119"/>
        <end position="139"/>
    </location>
</feature>
<dbReference type="InterPro" id="IPR035437">
    <property type="entry name" value="SNase_OB-fold_sf"/>
</dbReference>
<reference evidence="3 4" key="1">
    <citation type="submission" date="2021-01" db="EMBL/GenBank/DDBJ databases">
        <title>Brevundimonas vitis sp. nov., an bacterium isolated from grape (Vitis vinifera).</title>
        <authorList>
            <person name="Jiang L."/>
            <person name="Lee J."/>
        </authorList>
    </citation>
    <scope>NUCLEOTIDE SEQUENCE [LARGE SCALE GENOMIC DNA]</scope>
    <source>
        <strain evidence="3 4">GRTSA-9</strain>
    </source>
</reference>
<dbReference type="Pfam" id="PF00565">
    <property type="entry name" value="SNase"/>
    <property type="match status" value="1"/>
</dbReference>
<dbReference type="Proteomes" id="UP000595448">
    <property type="component" value="Chromosome"/>
</dbReference>
<sequence>MIVLPLICATLLMSDGDSGRCITADGEQHRIRLQGIDAGEVSPFTRCRQQPGIWACSDVARRWAPAARERARALAADGASCTEVDRDRYGRIVAVCTVGGRDMGETLVREGLAISDPIHRNTYGDEQRDAQRASRGVWR</sequence>
<dbReference type="PROSITE" id="PS50830">
    <property type="entry name" value="TNASE_3"/>
    <property type="match status" value="1"/>
</dbReference>
<evidence type="ECO:0000313" key="3">
    <source>
        <dbReference type="EMBL" id="QQQ19813.1"/>
    </source>
</evidence>
<dbReference type="SUPFAM" id="SSF50199">
    <property type="entry name" value="Staphylococcal nuclease"/>
    <property type="match status" value="1"/>
</dbReference>
<gene>
    <name evidence="3" type="ORF">JIP62_06935</name>
</gene>
<dbReference type="InterPro" id="IPR016071">
    <property type="entry name" value="Staphylococal_nuclease_OB-fold"/>
</dbReference>